<evidence type="ECO:0000313" key="4">
    <source>
        <dbReference type="Proteomes" id="UP000295293"/>
    </source>
</evidence>
<proteinExistence type="predicted"/>
<dbReference type="AlphaFoldDB" id="A0A4R6Z245"/>
<organism evidence="3 4">
    <name type="scientific">Tahibacter aquaticus</name>
    <dbReference type="NCBI Taxonomy" id="520092"/>
    <lineage>
        <taxon>Bacteria</taxon>
        <taxon>Pseudomonadati</taxon>
        <taxon>Pseudomonadota</taxon>
        <taxon>Gammaproteobacteria</taxon>
        <taxon>Lysobacterales</taxon>
        <taxon>Rhodanobacteraceae</taxon>
        <taxon>Tahibacter</taxon>
    </lineage>
</organism>
<accession>A0A4R6Z245</accession>
<feature type="chain" id="PRO_5020290084" description="CopL family metal-binding regulatory protein" evidence="2">
    <location>
        <begin position="27"/>
        <end position="132"/>
    </location>
</feature>
<keyword evidence="4" id="KW-1185">Reference proteome</keyword>
<sequence length="132" mass="13666">MLRTATNILLAIVLCLNGFLMPVAMAQHHVASEKASAAVADAPCHGDAAVPDMAMGDTSGHAQHGEKAPASKHSTPSCCTHGQCACGCLLSASAAPAMGVNVRPQRATKDRDFSRPHLTASRYTVPLRPPIA</sequence>
<dbReference type="EMBL" id="SNZH01000004">
    <property type="protein sequence ID" value="TDR45643.1"/>
    <property type="molecule type" value="Genomic_DNA"/>
</dbReference>
<dbReference type="Proteomes" id="UP000295293">
    <property type="component" value="Unassembled WGS sequence"/>
</dbReference>
<evidence type="ECO:0000256" key="2">
    <source>
        <dbReference type="SAM" id="SignalP"/>
    </source>
</evidence>
<keyword evidence="2" id="KW-0732">Signal</keyword>
<dbReference type="RefSeq" id="WP_133818016.1">
    <property type="nucleotide sequence ID" value="NZ_SNZH01000004.1"/>
</dbReference>
<reference evidence="3 4" key="1">
    <citation type="submission" date="2019-03" db="EMBL/GenBank/DDBJ databases">
        <title>Genomic Encyclopedia of Type Strains, Phase IV (KMG-IV): sequencing the most valuable type-strain genomes for metagenomic binning, comparative biology and taxonomic classification.</title>
        <authorList>
            <person name="Goeker M."/>
        </authorList>
    </citation>
    <scope>NUCLEOTIDE SEQUENCE [LARGE SCALE GENOMIC DNA]</scope>
    <source>
        <strain evidence="3 4">DSM 21667</strain>
    </source>
</reference>
<feature type="region of interest" description="Disordered" evidence="1">
    <location>
        <begin position="53"/>
        <end position="73"/>
    </location>
</feature>
<name>A0A4R6Z245_9GAMM</name>
<feature type="region of interest" description="Disordered" evidence="1">
    <location>
        <begin position="105"/>
        <end position="132"/>
    </location>
</feature>
<evidence type="ECO:0000313" key="3">
    <source>
        <dbReference type="EMBL" id="TDR45643.1"/>
    </source>
</evidence>
<dbReference type="InterPro" id="IPR048034">
    <property type="entry name" value="CopL-like"/>
</dbReference>
<evidence type="ECO:0000256" key="1">
    <source>
        <dbReference type="SAM" id="MobiDB-lite"/>
    </source>
</evidence>
<evidence type="ECO:0008006" key="5">
    <source>
        <dbReference type="Google" id="ProtNLM"/>
    </source>
</evidence>
<protein>
    <recommendedName>
        <fullName evidence="5">CopL family metal-binding regulatory protein</fullName>
    </recommendedName>
</protein>
<comment type="caution">
    <text evidence="3">The sequence shown here is derived from an EMBL/GenBank/DDBJ whole genome shotgun (WGS) entry which is preliminary data.</text>
</comment>
<gene>
    <name evidence="3" type="ORF">DFR29_10471</name>
</gene>
<dbReference type="NCBIfam" id="NF033807">
    <property type="entry name" value="CopL_fam"/>
    <property type="match status" value="1"/>
</dbReference>
<feature type="signal peptide" evidence="2">
    <location>
        <begin position="1"/>
        <end position="26"/>
    </location>
</feature>